<evidence type="ECO:0000313" key="4">
    <source>
        <dbReference type="Proteomes" id="UP000030686"/>
    </source>
</evidence>
<name>W6R1J3_PENRF</name>
<dbReference type="Proteomes" id="UP000030686">
    <property type="component" value="Unassembled WGS sequence"/>
</dbReference>
<accession>W6R1J3</accession>
<protein>
    <submittedName>
        <fullName evidence="3">Genomic scaffold, ProqFM164S04</fullName>
    </submittedName>
</protein>
<evidence type="ECO:0000256" key="2">
    <source>
        <dbReference type="SAM" id="SignalP"/>
    </source>
</evidence>
<feature type="region of interest" description="Disordered" evidence="1">
    <location>
        <begin position="26"/>
        <end position="61"/>
    </location>
</feature>
<keyword evidence="4" id="KW-1185">Reference proteome</keyword>
<keyword evidence="2" id="KW-0732">Signal</keyword>
<evidence type="ECO:0000313" key="3">
    <source>
        <dbReference type="EMBL" id="CDM35697.1"/>
    </source>
</evidence>
<feature type="chain" id="PRO_5004880645" evidence="2">
    <location>
        <begin position="23"/>
        <end position="61"/>
    </location>
</feature>
<feature type="signal peptide" evidence="2">
    <location>
        <begin position="1"/>
        <end position="22"/>
    </location>
</feature>
<evidence type="ECO:0000256" key="1">
    <source>
        <dbReference type="SAM" id="MobiDB-lite"/>
    </source>
</evidence>
<dbReference type="EMBL" id="HG792018">
    <property type="protein sequence ID" value="CDM35697.1"/>
    <property type="molecule type" value="Genomic_DNA"/>
</dbReference>
<organism evidence="3 4">
    <name type="scientific">Penicillium roqueforti (strain FM164)</name>
    <dbReference type="NCBI Taxonomy" id="1365484"/>
    <lineage>
        <taxon>Eukaryota</taxon>
        <taxon>Fungi</taxon>
        <taxon>Dikarya</taxon>
        <taxon>Ascomycota</taxon>
        <taxon>Pezizomycotina</taxon>
        <taxon>Eurotiomycetes</taxon>
        <taxon>Eurotiomycetidae</taxon>
        <taxon>Eurotiales</taxon>
        <taxon>Aspergillaceae</taxon>
        <taxon>Penicillium</taxon>
    </lineage>
</organism>
<proteinExistence type="predicted"/>
<dbReference type="AlphaFoldDB" id="W6R1J3"/>
<sequence length="61" mass="6664">MRFTCFVLALPFLSIAAPMSAGFETRGLEGTEENGHQSYKRDVAGAEENGHQSYKREVSAA</sequence>
<reference evidence="3" key="1">
    <citation type="journal article" date="2014" name="Nat. Commun.">
        <title>Multiple recent horizontal transfers of a large genomic region in cheese making fungi.</title>
        <authorList>
            <person name="Cheeseman K."/>
            <person name="Ropars J."/>
            <person name="Renault P."/>
            <person name="Dupont J."/>
            <person name="Gouzy J."/>
            <person name="Branca A."/>
            <person name="Abraham A.L."/>
            <person name="Ceppi M."/>
            <person name="Conseiller E."/>
            <person name="Debuchy R."/>
            <person name="Malagnac F."/>
            <person name="Goarin A."/>
            <person name="Silar P."/>
            <person name="Lacoste S."/>
            <person name="Sallet E."/>
            <person name="Bensimon A."/>
            <person name="Giraud T."/>
            <person name="Brygoo Y."/>
        </authorList>
    </citation>
    <scope>NUCLEOTIDE SEQUENCE [LARGE SCALE GENOMIC DNA]</scope>
    <source>
        <strain evidence="3">FM164</strain>
    </source>
</reference>
<gene>
    <name evidence="3" type="ORF">PROQFM164_S04g000578</name>
</gene>